<evidence type="ECO:0000259" key="6">
    <source>
        <dbReference type="PROSITE" id="PS50983"/>
    </source>
</evidence>
<dbReference type="PROSITE" id="PS51257">
    <property type="entry name" value="PROKAR_LIPOPROTEIN"/>
    <property type="match status" value="1"/>
</dbReference>
<comment type="similarity">
    <text evidence="2">Belongs to the bacterial solute-binding protein 8 family.</text>
</comment>
<comment type="subcellular location">
    <subcellularLocation>
        <location evidence="1">Cell envelope</location>
    </subcellularLocation>
</comment>
<evidence type="ECO:0000256" key="3">
    <source>
        <dbReference type="ARBA" id="ARBA00022448"/>
    </source>
</evidence>
<evidence type="ECO:0000256" key="5">
    <source>
        <dbReference type="SAM" id="MobiDB-lite"/>
    </source>
</evidence>
<comment type="caution">
    <text evidence="7">The sequence shown here is derived from an EMBL/GenBank/DDBJ whole genome shotgun (WGS) entry which is preliminary data.</text>
</comment>
<keyword evidence="4" id="KW-0732">Signal</keyword>
<name>A0ABS4JJU4_9BACL</name>
<protein>
    <submittedName>
        <fullName evidence="7">Iron complex transport system substrate-binding protein</fullName>
    </submittedName>
</protein>
<evidence type="ECO:0000313" key="8">
    <source>
        <dbReference type="Proteomes" id="UP001519288"/>
    </source>
</evidence>
<organism evidence="7 8">
    <name type="scientific">Paenibacillus shirakamiensis</name>
    <dbReference type="NCBI Taxonomy" id="1265935"/>
    <lineage>
        <taxon>Bacteria</taxon>
        <taxon>Bacillati</taxon>
        <taxon>Bacillota</taxon>
        <taxon>Bacilli</taxon>
        <taxon>Bacillales</taxon>
        <taxon>Paenibacillaceae</taxon>
        <taxon>Paenibacillus</taxon>
    </lineage>
</organism>
<keyword evidence="8" id="KW-1185">Reference proteome</keyword>
<dbReference type="InterPro" id="IPR002491">
    <property type="entry name" value="ABC_transptr_periplasmic_BD"/>
</dbReference>
<dbReference type="PANTHER" id="PTHR30532">
    <property type="entry name" value="IRON III DICITRATE-BINDING PERIPLASMIC PROTEIN"/>
    <property type="match status" value="1"/>
</dbReference>
<dbReference type="PANTHER" id="PTHR30532:SF29">
    <property type="entry name" value="FE(3+) DICITRATE-BINDING PERIPLASMIC PROTEIN"/>
    <property type="match status" value="1"/>
</dbReference>
<dbReference type="InterPro" id="IPR051313">
    <property type="entry name" value="Bact_iron-sidero_bind"/>
</dbReference>
<dbReference type="EMBL" id="JAGGLD010000005">
    <property type="protein sequence ID" value="MBP2001962.1"/>
    <property type="molecule type" value="Genomic_DNA"/>
</dbReference>
<feature type="domain" description="Fe/B12 periplasmic-binding" evidence="6">
    <location>
        <begin position="71"/>
        <end position="332"/>
    </location>
</feature>
<accession>A0ABS4JJU4</accession>
<reference evidence="7 8" key="1">
    <citation type="submission" date="2021-03" db="EMBL/GenBank/DDBJ databases">
        <title>Genomic Encyclopedia of Type Strains, Phase IV (KMG-IV): sequencing the most valuable type-strain genomes for metagenomic binning, comparative biology and taxonomic classification.</title>
        <authorList>
            <person name="Goeker M."/>
        </authorList>
    </citation>
    <scope>NUCLEOTIDE SEQUENCE [LARGE SCALE GENOMIC DNA]</scope>
    <source>
        <strain evidence="7 8">DSM 26806</strain>
    </source>
</reference>
<dbReference type="RefSeq" id="WP_209864200.1">
    <property type="nucleotide sequence ID" value="NZ_JAGGLD010000005.1"/>
</dbReference>
<evidence type="ECO:0000256" key="2">
    <source>
        <dbReference type="ARBA" id="ARBA00008814"/>
    </source>
</evidence>
<dbReference type="Gene3D" id="3.40.50.1980">
    <property type="entry name" value="Nitrogenase molybdenum iron protein domain"/>
    <property type="match status" value="2"/>
</dbReference>
<dbReference type="SUPFAM" id="SSF53807">
    <property type="entry name" value="Helical backbone' metal receptor"/>
    <property type="match status" value="1"/>
</dbReference>
<keyword evidence="3" id="KW-0813">Transport</keyword>
<dbReference type="PROSITE" id="PS50983">
    <property type="entry name" value="FE_B12_PBP"/>
    <property type="match status" value="1"/>
</dbReference>
<evidence type="ECO:0000313" key="7">
    <source>
        <dbReference type="EMBL" id="MBP2001962.1"/>
    </source>
</evidence>
<proteinExistence type="inferred from homology"/>
<evidence type="ECO:0000256" key="1">
    <source>
        <dbReference type="ARBA" id="ARBA00004196"/>
    </source>
</evidence>
<dbReference type="Proteomes" id="UP001519288">
    <property type="component" value="Unassembled WGS sequence"/>
</dbReference>
<feature type="region of interest" description="Disordered" evidence="5">
    <location>
        <begin position="32"/>
        <end position="52"/>
    </location>
</feature>
<sequence>MSHLTRQKKGKFGVVLIGLLVLSLMLAACGSKSEEKNTTSESPTTSDTKQEAKEKVLKDGMGHEVTIPANPQHVLASYLEDPLTALGVKPVAQWSVPNGIQDYLQASNLQGVPTISYDLPPEAVLKASPDLIIVGSESQVQKGLYDQYNKIAPTYVLGDAVSKDWRQTLLKIGEILNKTPEAQKVISDYDAKATETKAKIQTVMNGKSAAILWLTGKNFFLVDETTSSGTVLYHDLGITPPNLVTEIPADKRASWNPVTMEKLADLKADYIFLVNSDKGQGSEETLNSAIWKGIPAVKAGQVIELSKSSSWLYNGAVAGQMVMEDALKALVK</sequence>
<evidence type="ECO:0000256" key="4">
    <source>
        <dbReference type="ARBA" id="ARBA00022729"/>
    </source>
</evidence>
<dbReference type="Pfam" id="PF01497">
    <property type="entry name" value="Peripla_BP_2"/>
    <property type="match status" value="1"/>
</dbReference>
<gene>
    <name evidence="7" type="ORF">J2Z69_003018</name>
</gene>